<name>A0A8S5MCC8_9CAUD</name>
<organism evidence="1">
    <name type="scientific">Podoviridae sp. cty0j11</name>
    <dbReference type="NCBI Taxonomy" id="2826592"/>
    <lineage>
        <taxon>Viruses</taxon>
        <taxon>Duplodnaviria</taxon>
        <taxon>Heunggongvirae</taxon>
        <taxon>Uroviricota</taxon>
        <taxon>Caudoviricetes</taxon>
    </lineage>
</organism>
<proteinExistence type="predicted"/>
<dbReference type="EMBL" id="BK014877">
    <property type="protein sequence ID" value="DAD79993.1"/>
    <property type="molecule type" value="Genomic_DNA"/>
</dbReference>
<protein>
    <submittedName>
        <fullName evidence="1">Single stranded DNA binding protein</fullName>
    </submittedName>
</protein>
<dbReference type="Pfam" id="PF17427">
    <property type="entry name" value="Phi29_Phage_SSB"/>
    <property type="match status" value="1"/>
</dbReference>
<dbReference type="InterPro" id="IPR035408">
    <property type="entry name" value="Phi29_Phage_SSB"/>
</dbReference>
<sequence>MENGLTLYNVTANESGAPYTSLLAESEDTALLLYKAMNNPDESLGDHINEIVTIRHIFIQPVELPNQETGEAQVCPRIVLISDDGTTYVTISKGVYNSLKNLCAIIGTPETWKAPVKVKVIQRTIKERKMLSLDAVDFGGNLNHE</sequence>
<evidence type="ECO:0000313" key="1">
    <source>
        <dbReference type="EMBL" id="DAD79993.1"/>
    </source>
</evidence>
<accession>A0A8S5MCC8</accession>
<reference evidence="1" key="1">
    <citation type="journal article" date="2021" name="Proc. Natl. Acad. Sci. U.S.A.">
        <title>A Catalog of Tens of Thousands of Viruses from Human Metagenomes Reveals Hidden Associations with Chronic Diseases.</title>
        <authorList>
            <person name="Tisza M.J."/>
            <person name="Buck C.B."/>
        </authorList>
    </citation>
    <scope>NUCLEOTIDE SEQUENCE</scope>
    <source>
        <strain evidence="1">Cty0j11</strain>
    </source>
</reference>